<sequence length="285" mass="31871">MTTKPNRLAVITGPTSGIGYRYTIELAQKGYNLLLVARREDRLIKMTQSLSEANNIEVDYIVADLSQEDEIKKVGYHLQLLNHVEILVNNAGFGVAGFFLEVSLEEQLKMINVHLTSTIRFSKAVLPAMIKQKHGYIVNMASFAAFMELPGSVIYSTTKAAIIKFSQTLQSEVSNYGVKIQALSPGFTPTAFHQSIKREAEFVDRIPPFLWTSIEKVVQTSLSNLDNNNVICIPGVINHLLFLMSKSSFLSRLMQNIAVKRQKEQVVPESVVPNQNLQKTEVIAE</sequence>
<dbReference type="CDD" id="cd05233">
    <property type="entry name" value="SDR_c"/>
    <property type="match status" value="1"/>
</dbReference>
<reference evidence="4 5" key="1">
    <citation type="submission" date="2021-01" db="EMBL/GenBank/DDBJ databases">
        <title>Carboxyliciviraga sp.nov., isolated from coastal sediments.</title>
        <authorList>
            <person name="Lu D."/>
            <person name="Zhang T."/>
        </authorList>
    </citation>
    <scope>NUCLEOTIDE SEQUENCE [LARGE SCALE GENOMIC DNA]</scope>
    <source>
        <strain evidence="4 5">N1Y132</strain>
    </source>
</reference>
<evidence type="ECO:0000256" key="2">
    <source>
        <dbReference type="ARBA" id="ARBA00023002"/>
    </source>
</evidence>
<dbReference type="PRINTS" id="PR00080">
    <property type="entry name" value="SDRFAMILY"/>
</dbReference>
<protein>
    <submittedName>
        <fullName evidence="4">SDR family oxidoreductase</fullName>
    </submittedName>
</protein>
<dbReference type="InterPro" id="IPR002347">
    <property type="entry name" value="SDR_fam"/>
</dbReference>
<dbReference type="PIRSF" id="PIRSF000126">
    <property type="entry name" value="11-beta-HSD1"/>
    <property type="match status" value="1"/>
</dbReference>
<dbReference type="InterPro" id="IPR036291">
    <property type="entry name" value="NAD(P)-bd_dom_sf"/>
</dbReference>
<dbReference type="PANTHER" id="PTHR43086">
    <property type="entry name" value="VERY-LONG-CHAIN 3-OXOOACYL-COA REDUCTASE"/>
    <property type="match status" value="1"/>
</dbReference>
<proteinExistence type="inferred from homology"/>
<dbReference type="PRINTS" id="PR00081">
    <property type="entry name" value="GDHRDH"/>
</dbReference>
<evidence type="ECO:0000256" key="3">
    <source>
        <dbReference type="RuleBase" id="RU000363"/>
    </source>
</evidence>
<dbReference type="EMBL" id="JAENRR010000031">
    <property type="protein sequence ID" value="MBK3518321.1"/>
    <property type="molecule type" value="Genomic_DNA"/>
</dbReference>
<accession>A0ABS1HL01</accession>
<gene>
    <name evidence="4" type="ORF">JIV24_13330</name>
</gene>
<keyword evidence="1" id="KW-0521">NADP</keyword>
<evidence type="ECO:0000313" key="4">
    <source>
        <dbReference type="EMBL" id="MBK3518321.1"/>
    </source>
</evidence>
<dbReference type="PANTHER" id="PTHR43086:SF2">
    <property type="entry name" value="HYDROXYSTEROID DEHYDROGENASE-LIKE PROTEIN 1"/>
    <property type="match status" value="1"/>
</dbReference>
<keyword evidence="2" id="KW-0560">Oxidoreductase</keyword>
<evidence type="ECO:0000256" key="1">
    <source>
        <dbReference type="ARBA" id="ARBA00022857"/>
    </source>
</evidence>
<comment type="caution">
    <text evidence="4">The sequence shown here is derived from an EMBL/GenBank/DDBJ whole genome shotgun (WGS) entry which is preliminary data.</text>
</comment>
<dbReference type="SUPFAM" id="SSF51735">
    <property type="entry name" value="NAD(P)-binding Rossmann-fold domains"/>
    <property type="match status" value="1"/>
</dbReference>
<organism evidence="4 5">
    <name type="scientific">Carboxylicivirga marina</name>
    <dbReference type="NCBI Taxonomy" id="2800988"/>
    <lineage>
        <taxon>Bacteria</taxon>
        <taxon>Pseudomonadati</taxon>
        <taxon>Bacteroidota</taxon>
        <taxon>Bacteroidia</taxon>
        <taxon>Marinilabiliales</taxon>
        <taxon>Marinilabiliaceae</taxon>
        <taxon>Carboxylicivirga</taxon>
    </lineage>
</organism>
<evidence type="ECO:0000313" key="5">
    <source>
        <dbReference type="Proteomes" id="UP000605676"/>
    </source>
</evidence>
<name>A0ABS1HL01_9BACT</name>
<comment type="similarity">
    <text evidence="3">Belongs to the short-chain dehydrogenases/reductases (SDR) family.</text>
</comment>
<dbReference type="Proteomes" id="UP000605676">
    <property type="component" value="Unassembled WGS sequence"/>
</dbReference>
<keyword evidence="5" id="KW-1185">Reference proteome</keyword>
<dbReference type="Pfam" id="PF00106">
    <property type="entry name" value="adh_short"/>
    <property type="match status" value="1"/>
</dbReference>
<dbReference type="Gene3D" id="3.40.50.720">
    <property type="entry name" value="NAD(P)-binding Rossmann-like Domain"/>
    <property type="match status" value="1"/>
</dbReference>
<dbReference type="RefSeq" id="WP_200465548.1">
    <property type="nucleotide sequence ID" value="NZ_JAENRR010000031.1"/>
</dbReference>